<reference evidence="1 2" key="1">
    <citation type="submission" date="2019-12" db="EMBL/GenBank/DDBJ databases">
        <authorList>
            <person name="Alioto T."/>
            <person name="Alioto T."/>
            <person name="Gomez Garrido J."/>
        </authorList>
    </citation>
    <scope>NUCLEOTIDE SEQUENCE [LARGE SCALE GENOMIC DNA]</scope>
</reference>
<dbReference type="AlphaFoldDB" id="A0A8S0QT32"/>
<comment type="caution">
    <text evidence="1">The sequence shown here is derived from an EMBL/GenBank/DDBJ whole genome shotgun (WGS) entry which is preliminary data.</text>
</comment>
<gene>
    <name evidence="1" type="ORF">OLEA9_A073117</name>
</gene>
<dbReference type="EMBL" id="CACTIH010001929">
    <property type="protein sequence ID" value="CAA2969017.1"/>
    <property type="molecule type" value="Genomic_DNA"/>
</dbReference>
<organism evidence="1 2">
    <name type="scientific">Olea europaea subsp. europaea</name>
    <dbReference type="NCBI Taxonomy" id="158383"/>
    <lineage>
        <taxon>Eukaryota</taxon>
        <taxon>Viridiplantae</taxon>
        <taxon>Streptophyta</taxon>
        <taxon>Embryophyta</taxon>
        <taxon>Tracheophyta</taxon>
        <taxon>Spermatophyta</taxon>
        <taxon>Magnoliopsida</taxon>
        <taxon>eudicotyledons</taxon>
        <taxon>Gunneridae</taxon>
        <taxon>Pentapetalae</taxon>
        <taxon>asterids</taxon>
        <taxon>lamiids</taxon>
        <taxon>Lamiales</taxon>
        <taxon>Oleaceae</taxon>
        <taxon>Oleeae</taxon>
        <taxon>Olea</taxon>
    </lineage>
</organism>
<name>A0A8S0QT32_OLEEU</name>
<keyword evidence="2" id="KW-1185">Reference proteome</keyword>
<dbReference type="Proteomes" id="UP000594638">
    <property type="component" value="Unassembled WGS sequence"/>
</dbReference>
<evidence type="ECO:0000313" key="1">
    <source>
        <dbReference type="EMBL" id="CAA2969017.1"/>
    </source>
</evidence>
<proteinExistence type="predicted"/>
<sequence length="103" mass="12303">MLQRREKLVVLLSVNFTESGWIEMTIMLYELRFKAFVVVFEKPRYCKCNGIDENTRSSTPNYERQWVASFFQQTSSFYHWHCVDVLNMFISGAHLGRRHSVIF</sequence>
<evidence type="ECO:0000313" key="2">
    <source>
        <dbReference type="Proteomes" id="UP000594638"/>
    </source>
</evidence>
<dbReference type="Gramene" id="OE9A073117T1">
    <property type="protein sequence ID" value="OE9A073117C1"/>
    <property type="gene ID" value="OE9A073117"/>
</dbReference>
<protein>
    <submittedName>
        <fullName evidence="1">Uncharacterized protein</fullName>
    </submittedName>
</protein>
<accession>A0A8S0QT32</accession>